<dbReference type="Pfam" id="PF02518">
    <property type="entry name" value="HATPase_c"/>
    <property type="match status" value="1"/>
</dbReference>
<evidence type="ECO:0000256" key="1">
    <source>
        <dbReference type="ARBA" id="ARBA00000085"/>
    </source>
</evidence>
<dbReference type="InterPro" id="IPR036890">
    <property type="entry name" value="HATPase_C_sf"/>
</dbReference>
<dbReference type="PROSITE" id="PS50109">
    <property type="entry name" value="HIS_KIN"/>
    <property type="match status" value="1"/>
</dbReference>
<dbReference type="CDD" id="cd00156">
    <property type="entry name" value="REC"/>
    <property type="match status" value="1"/>
</dbReference>
<dbReference type="InterPro" id="IPR004358">
    <property type="entry name" value="Sig_transdc_His_kin-like_C"/>
</dbReference>
<organism evidence="9 10">
    <name type="scientific">Oharaeibacter diazotrophicus</name>
    <dbReference type="NCBI Taxonomy" id="1920512"/>
    <lineage>
        <taxon>Bacteria</taxon>
        <taxon>Pseudomonadati</taxon>
        <taxon>Pseudomonadota</taxon>
        <taxon>Alphaproteobacteria</taxon>
        <taxon>Hyphomicrobiales</taxon>
        <taxon>Pleomorphomonadaceae</taxon>
        <taxon>Oharaeibacter</taxon>
    </lineage>
</organism>
<evidence type="ECO:0000256" key="5">
    <source>
        <dbReference type="SAM" id="Phobius"/>
    </source>
</evidence>
<dbReference type="InterPro" id="IPR036097">
    <property type="entry name" value="HisK_dim/P_sf"/>
</dbReference>
<dbReference type="InterPro" id="IPR003594">
    <property type="entry name" value="HATPase_dom"/>
</dbReference>
<dbReference type="SUPFAM" id="SSF55874">
    <property type="entry name" value="ATPase domain of HSP90 chaperone/DNA topoisomerase II/histidine kinase"/>
    <property type="match status" value="1"/>
</dbReference>
<gene>
    <name evidence="9" type="ORF">EDD54_4520</name>
</gene>
<dbReference type="PRINTS" id="PR00344">
    <property type="entry name" value="BCTRLSENSOR"/>
</dbReference>
<dbReference type="OrthoDB" id="9808408at2"/>
<dbReference type="InterPro" id="IPR035965">
    <property type="entry name" value="PAS-like_dom_sf"/>
</dbReference>
<feature type="domain" description="PAS" evidence="8">
    <location>
        <begin position="427"/>
        <end position="472"/>
    </location>
</feature>
<keyword evidence="5" id="KW-0472">Membrane</keyword>
<dbReference type="SMART" id="SM00091">
    <property type="entry name" value="PAS"/>
    <property type="match status" value="1"/>
</dbReference>
<comment type="catalytic activity">
    <reaction evidence="1">
        <text>ATP + protein L-histidine = ADP + protein N-phospho-L-histidine.</text>
        <dbReference type="EC" id="2.7.13.3"/>
    </reaction>
</comment>
<dbReference type="PANTHER" id="PTHR43065">
    <property type="entry name" value="SENSOR HISTIDINE KINASE"/>
    <property type="match status" value="1"/>
</dbReference>
<dbReference type="Gene3D" id="3.30.450.20">
    <property type="entry name" value="PAS domain"/>
    <property type="match status" value="3"/>
</dbReference>
<evidence type="ECO:0000256" key="3">
    <source>
        <dbReference type="ARBA" id="ARBA00022553"/>
    </source>
</evidence>
<dbReference type="PANTHER" id="PTHR43065:SF42">
    <property type="entry name" value="TWO-COMPONENT SENSOR PPRA"/>
    <property type="match status" value="1"/>
</dbReference>
<keyword evidence="5" id="KW-1133">Transmembrane helix</keyword>
<dbReference type="InterPro" id="IPR011006">
    <property type="entry name" value="CheY-like_superfamily"/>
</dbReference>
<dbReference type="CDD" id="cd00130">
    <property type="entry name" value="PAS"/>
    <property type="match status" value="1"/>
</dbReference>
<dbReference type="Gene3D" id="3.40.50.2300">
    <property type="match status" value="1"/>
</dbReference>
<dbReference type="SMART" id="SM00388">
    <property type="entry name" value="HisKA"/>
    <property type="match status" value="1"/>
</dbReference>
<feature type="domain" description="Response regulatory" evidence="7">
    <location>
        <begin position="807"/>
        <end position="925"/>
    </location>
</feature>
<dbReference type="Proteomes" id="UP000294547">
    <property type="component" value="Unassembled WGS sequence"/>
</dbReference>
<dbReference type="InterPro" id="IPR000014">
    <property type="entry name" value="PAS"/>
</dbReference>
<dbReference type="NCBIfam" id="TIGR00229">
    <property type="entry name" value="sensory_box"/>
    <property type="match status" value="1"/>
</dbReference>
<dbReference type="Gene3D" id="1.10.287.130">
    <property type="match status" value="1"/>
</dbReference>
<reference evidence="9 10" key="1">
    <citation type="submission" date="2019-03" db="EMBL/GenBank/DDBJ databases">
        <title>Genomic Encyclopedia of Type Strains, Phase IV (KMG-IV): sequencing the most valuable type-strain genomes for metagenomic binning, comparative biology and taxonomic classification.</title>
        <authorList>
            <person name="Goeker M."/>
        </authorList>
    </citation>
    <scope>NUCLEOTIDE SEQUENCE [LARGE SCALE GENOMIC DNA]</scope>
    <source>
        <strain evidence="9 10">DSM 102969</strain>
    </source>
</reference>
<feature type="transmembrane region" description="Helical" evidence="5">
    <location>
        <begin position="17"/>
        <end position="34"/>
    </location>
</feature>
<evidence type="ECO:0000259" key="6">
    <source>
        <dbReference type="PROSITE" id="PS50109"/>
    </source>
</evidence>
<feature type="transmembrane region" description="Helical" evidence="5">
    <location>
        <begin position="349"/>
        <end position="370"/>
    </location>
</feature>
<proteinExistence type="predicted"/>
<evidence type="ECO:0000256" key="2">
    <source>
        <dbReference type="ARBA" id="ARBA00012438"/>
    </source>
</evidence>
<name>A0A4R6R6M2_9HYPH</name>
<dbReference type="PROSITE" id="PS50112">
    <property type="entry name" value="PAS"/>
    <property type="match status" value="1"/>
</dbReference>
<dbReference type="GO" id="GO:0000155">
    <property type="term" value="F:phosphorelay sensor kinase activity"/>
    <property type="evidence" value="ECO:0007669"/>
    <property type="project" value="InterPro"/>
</dbReference>
<dbReference type="SMART" id="SM00448">
    <property type="entry name" value="REC"/>
    <property type="match status" value="1"/>
</dbReference>
<dbReference type="SMART" id="SM00387">
    <property type="entry name" value="HATPase_c"/>
    <property type="match status" value="1"/>
</dbReference>
<dbReference type="EC" id="2.7.13.3" evidence="2"/>
<sequence>MAPEAEAGRLSSRYRRLVTLVGATVVVILALLIAREFENQVARDLELSATIARERLSAIETVVRIADAHVDGLRAAMERSLGAGAPPRDPRPGAVALRTEAAPVDLLGAPKAADAHRLGTLTVVPSRAHGRAGFAAEADAAFDLFVASGAVHGGNAFLKWSYFFSEARDMVAIYPWMDIAANGPRDVPIIDVFDGYFGYDVYRMVTPAENRASAAVWVPVYFDAGNAGLMVSHNAPVVVGGAFRGMVGTDVLLSALSDRLLAPSMPDLGIVVVDQSGSVVADTDRVAATADRITPAADLLPAALDAIPLGRFVRHGDTYASAVKVAGTPWTAVTLVPAGVVLGDAAFGVLPYCLYLVLLAATLGLAFAAIGRRFVAPAIGLVATIESQARGERAEVAAVPPAWKPWIDRVLALFAEQRATLDSLHRAESKSAAVIDVALDAVVTTDAAGRVVDFNPAAEAMFGIPRADAVGKPIGGLIVPHALREAHEAGMARFGRTRQSHVLGRRVELQALHASGRIFPVELQIHALAGAGDVAYAAYVRDLTEQRAVAAALADQREKLHQAEKLTAMGSLLAGLAHELNNPLAIVTAQTSLLEELASDPPIRARATKIRAAADRCGRIVRTFLAMARKQAPQRSSVDVRAIVTAALDILAYGLRSNGVTVETRLPADLPAVEADSDQLGQVVINMVVNAQQAFGDRTGERRIWVSVGRGDGTVEIEIADNGPGIPEAVRGRIFEAFFTTKPVGVGTGIGLAVCRSIVEAHGGRIEAGERPGGGARFRILLPAATGTLAAPDAAAATAAASDGRRPVLVVDDEHEVAESLADFLELDGCAVTMAHSIADGLAAIAGRRFEVVFCDLRMPGGGGTAFWTEVARRDPALAERFVFVTGDMVAGPETLRGAAAGRPVRILEKPFDRPAIRALLAEVADAGAPS</sequence>
<dbReference type="InterPro" id="IPR003661">
    <property type="entry name" value="HisK_dim/P_dom"/>
</dbReference>
<dbReference type="InterPro" id="IPR001789">
    <property type="entry name" value="Sig_transdc_resp-reg_receiver"/>
</dbReference>
<dbReference type="SUPFAM" id="SSF55785">
    <property type="entry name" value="PYP-like sensor domain (PAS domain)"/>
    <property type="match status" value="1"/>
</dbReference>
<dbReference type="Pfam" id="PF00072">
    <property type="entry name" value="Response_reg"/>
    <property type="match status" value="1"/>
</dbReference>
<dbReference type="Gene3D" id="3.30.565.10">
    <property type="entry name" value="Histidine kinase-like ATPase, C-terminal domain"/>
    <property type="match status" value="1"/>
</dbReference>
<evidence type="ECO:0000256" key="4">
    <source>
        <dbReference type="PROSITE-ProRule" id="PRU00169"/>
    </source>
</evidence>
<keyword evidence="3 4" id="KW-0597">Phosphoprotein</keyword>
<evidence type="ECO:0000313" key="9">
    <source>
        <dbReference type="EMBL" id="TDP81187.1"/>
    </source>
</evidence>
<dbReference type="CDD" id="cd00082">
    <property type="entry name" value="HisKA"/>
    <property type="match status" value="1"/>
</dbReference>
<feature type="domain" description="Histidine kinase" evidence="6">
    <location>
        <begin position="575"/>
        <end position="786"/>
    </location>
</feature>
<keyword evidence="5" id="KW-0812">Transmembrane</keyword>
<keyword evidence="10" id="KW-1185">Reference proteome</keyword>
<evidence type="ECO:0000259" key="7">
    <source>
        <dbReference type="PROSITE" id="PS50110"/>
    </source>
</evidence>
<evidence type="ECO:0000259" key="8">
    <source>
        <dbReference type="PROSITE" id="PS50112"/>
    </source>
</evidence>
<accession>A0A4R6R6M2</accession>
<dbReference type="Pfam" id="PF13426">
    <property type="entry name" value="PAS_9"/>
    <property type="match status" value="1"/>
</dbReference>
<evidence type="ECO:0000313" key="10">
    <source>
        <dbReference type="Proteomes" id="UP000294547"/>
    </source>
</evidence>
<dbReference type="InterPro" id="IPR005467">
    <property type="entry name" value="His_kinase_dom"/>
</dbReference>
<dbReference type="AlphaFoldDB" id="A0A4R6R6M2"/>
<dbReference type="EMBL" id="SNXY01000013">
    <property type="protein sequence ID" value="TDP81187.1"/>
    <property type="molecule type" value="Genomic_DNA"/>
</dbReference>
<dbReference type="PROSITE" id="PS50110">
    <property type="entry name" value="RESPONSE_REGULATORY"/>
    <property type="match status" value="1"/>
</dbReference>
<comment type="caution">
    <text evidence="9">The sequence shown here is derived from an EMBL/GenBank/DDBJ whole genome shotgun (WGS) entry which is preliminary data.</text>
</comment>
<feature type="modified residue" description="4-aspartylphosphate" evidence="4">
    <location>
        <position position="856"/>
    </location>
</feature>
<dbReference type="SUPFAM" id="SSF47384">
    <property type="entry name" value="Homodimeric domain of signal transducing histidine kinase"/>
    <property type="match status" value="1"/>
</dbReference>
<protein>
    <recommendedName>
        <fullName evidence="2">histidine kinase</fullName>
        <ecNumber evidence="2">2.7.13.3</ecNumber>
    </recommendedName>
</protein>
<dbReference type="Pfam" id="PF00512">
    <property type="entry name" value="HisKA"/>
    <property type="match status" value="1"/>
</dbReference>
<dbReference type="SUPFAM" id="SSF52172">
    <property type="entry name" value="CheY-like"/>
    <property type="match status" value="1"/>
</dbReference>
<dbReference type="RefSeq" id="WP_126541998.1">
    <property type="nucleotide sequence ID" value="NZ_BSPM01000003.1"/>
</dbReference>